<name>A0A9K3DB68_9EUKA</name>
<feature type="non-terminal residue" evidence="1">
    <location>
        <position position="1"/>
    </location>
</feature>
<comment type="caution">
    <text evidence="1">The sequence shown here is derived from an EMBL/GenBank/DDBJ whole genome shotgun (WGS) entry which is preliminary data.</text>
</comment>
<evidence type="ECO:0000313" key="1">
    <source>
        <dbReference type="EMBL" id="GIQ90623.1"/>
    </source>
</evidence>
<evidence type="ECO:0000313" key="2">
    <source>
        <dbReference type="Proteomes" id="UP000265618"/>
    </source>
</evidence>
<feature type="non-terminal residue" evidence="1">
    <location>
        <position position="90"/>
    </location>
</feature>
<accession>A0A9K3DB68</accession>
<keyword evidence="2" id="KW-1185">Reference proteome</keyword>
<dbReference type="AlphaFoldDB" id="A0A9K3DB68"/>
<protein>
    <submittedName>
        <fullName evidence="1">Uncharacterized protein</fullName>
    </submittedName>
</protein>
<dbReference type="Proteomes" id="UP000265618">
    <property type="component" value="Unassembled WGS sequence"/>
</dbReference>
<sequence length="90" mass="9623">VFTFVLHLLASPTARSPAVLAGFDLFWRHHTLFARSDTFVDQTTGLLTLLLGQGISLPASKLAHNSLILLGRLVSSKSIPANVVLNSGIT</sequence>
<gene>
    <name evidence="1" type="ORF">KIPB_013484</name>
</gene>
<organism evidence="1 2">
    <name type="scientific">Kipferlia bialata</name>
    <dbReference type="NCBI Taxonomy" id="797122"/>
    <lineage>
        <taxon>Eukaryota</taxon>
        <taxon>Metamonada</taxon>
        <taxon>Carpediemonas-like organisms</taxon>
        <taxon>Kipferlia</taxon>
    </lineage>
</organism>
<proteinExistence type="predicted"/>
<reference evidence="1 2" key="1">
    <citation type="journal article" date="2018" name="PLoS ONE">
        <title>The draft genome of Kipferlia bialata reveals reductive genome evolution in fornicate parasites.</title>
        <authorList>
            <person name="Tanifuji G."/>
            <person name="Takabayashi S."/>
            <person name="Kume K."/>
            <person name="Takagi M."/>
            <person name="Nakayama T."/>
            <person name="Kamikawa R."/>
            <person name="Inagaki Y."/>
            <person name="Hashimoto T."/>
        </authorList>
    </citation>
    <scope>NUCLEOTIDE SEQUENCE [LARGE SCALE GENOMIC DNA]</scope>
    <source>
        <strain evidence="1">NY0173</strain>
    </source>
</reference>
<dbReference type="EMBL" id="BDIP01006428">
    <property type="protein sequence ID" value="GIQ90623.1"/>
    <property type="molecule type" value="Genomic_DNA"/>
</dbReference>